<dbReference type="EMBL" id="ADVR01000102">
    <property type="protein sequence ID" value="EFO79786.1"/>
    <property type="molecule type" value="Genomic_DNA"/>
</dbReference>
<accession>E1IGA4</accession>
<sequence length="112" mass="12965">MGMSHPSERTITLLAGIFKHEPGELVAGTNYPEAKMERLPAVACRYTEVEFQCALFERDLHWLRQIATSPDYTTLARNLHDHWALIFDSLRRSSQDLRERRLIAQTRQRGGI</sequence>
<dbReference type="STRING" id="765420.OSCT_2355"/>
<evidence type="ECO:0000313" key="2">
    <source>
        <dbReference type="Proteomes" id="UP000054010"/>
    </source>
</evidence>
<gene>
    <name evidence="1" type="ORF">OSCT_2355</name>
</gene>
<evidence type="ECO:0000313" key="1">
    <source>
        <dbReference type="EMBL" id="EFO79786.1"/>
    </source>
</evidence>
<keyword evidence="2" id="KW-1185">Reference proteome</keyword>
<organism evidence="1 2">
    <name type="scientific">Oscillochloris trichoides DG-6</name>
    <dbReference type="NCBI Taxonomy" id="765420"/>
    <lineage>
        <taxon>Bacteria</taxon>
        <taxon>Bacillati</taxon>
        <taxon>Chloroflexota</taxon>
        <taxon>Chloroflexia</taxon>
        <taxon>Chloroflexales</taxon>
        <taxon>Chloroflexineae</taxon>
        <taxon>Oscillochloridaceae</taxon>
        <taxon>Oscillochloris</taxon>
    </lineage>
</organism>
<comment type="caution">
    <text evidence="1">The sequence shown here is derived from an EMBL/GenBank/DDBJ whole genome shotgun (WGS) entry which is preliminary data.</text>
</comment>
<name>E1IGA4_9CHLR</name>
<dbReference type="eggNOG" id="COG1476">
    <property type="taxonomic scope" value="Bacteria"/>
</dbReference>
<dbReference type="Proteomes" id="UP000054010">
    <property type="component" value="Unassembled WGS sequence"/>
</dbReference>
<proteinExistence type="predicted"/>
<dbReference type="HOGENOM" id="CLU_2143342_0_0_0"/>
<reference evidence="1 2" key="1">
    <citation type="journal article" date="2011" name="J. Bacteriol.">
        <title>Draft genome sequence of the anoxygenic filamentous phototrophic bacterium Oscillochloris trichoides subsp. DG-6.</title>
        <authorList>
            <person name="Kuznetsov B.B."/>
            <person name="Ivanovsky R.N."/>
            <person name="Keppen O.I."/>
            <person name="Sukhacheva M.V."/>
            <person name="Bumazhkin B.K."/>
            <person name="Patutina E.O."/>
            <person name="Beletsky A.V."/>
            <person name="Mardanov A.V."/>
            <person name="Baslerov R.V."/>
            <person name="Panteleeva A.N."/>
            <person name="Kolganova T.V."/>
            <person name="Ravin N.V."/>
            <person name="Skryabin K.G."/>
        </authorList>
    </citation>
    <scope>NUCLEOTIDE SEQUENCE [LARGE SCALE GENOMIC DNA]</scope>
    <source>
        <strain evidence="1 2">DG-6</strain>
    </source>
</reference>
<dbReference type="AlphaFoldDB" id="E1IGA4"/>
<protein>
    <submittedName>
        <fullName evidence="1">Helix-turn-helix domain-containing protein</fullName>
    </submittedName>
</protein>